<dbReference type="PANTHER" id="PTHR44846">
    <property type="entry name" value="MANNOSYL-D-GLYCERATE TRANSPORT/METABOLISM SYSTEM REPRESSOR MNGR-RELATED"/>
    <property type="match status" value="1"/>
</dbReference>
<evidence type="ECO:0000256" key="4">
    <source>
        <dbReference type="PROSITE-ProRule" id="PRU00335"/>
    </source>
</evidence>
<evidence type="ECO:0000259" key="5">
    <source>
        <dbReference type="PROSITE" id="PS50949"/>
    </source>
</evidence>
<keyword evidence="2 4" id="KW-0238">DNA-binding</keyword>
<reference evidence="7 8" key="1">
    <citation type="journal article" date="2014" name="J. Biotechnol.">
        <title>Complete genome sequence of the actinobacterium Actinoplanes friuliensis HAG 010964, producer of the lipopeptide antibiotic friulimycin.</title>
        <authorList>
            <person name="Ruckert C."/>
            <person name="Szczepanowski R."/>
            <person name="Albersmeier A."/>
            <person name="Goesmann A."/>
            <person name="Fischer N."/>
            <person name="Steinkamper A."/>
            <person name="Puhler A."/>
            <person name="Biener R."/>
            <person name="Schwartz D."/>
            <person name="Kalinowski J."/>
        </authorList>
    </citation>
    <scope>NUCLEOTIDE SEQUENCE [LARGE SCALE GENOMIC DNA]</scope>
    <source>
        <strain evidence="7 8">DSM 7358</strain>
    </source>
</reference>
<dbReference type="InterPro" id="IPR050679">
    <property type="entry name" value="Bact_HTH_transcr_reg"/>
</dbReference>
<dbReference type="InterPro" id="IPR036390">
    <property type="entry name" value="WH_DNA-bd_sf"/>
</dbReference>
<dbReference type="RefSeq" id="WP_023364423.1">
    <property type="nucleotide sequence ID" value="NC_022657.1"/>
</dbReference>
<protein>
    <submittedName>
        <fullName evidence="7">Putative TetR-family transcriptional regulator</fullName>
    </submittedName>
</protein>
<dbReference type="InterPro" id="IPR004111">
    <property type="entry name" value="Repressor_TetR_C"/>
</dbReference>
<dbReference type="KEGG" id="afs:AFR_26600"/>
<dbReference type="PANTHER" id="PTHR44846:SF17">
    <property type="entry name" value="GNTR-FAMILY TRANSCRIPTIONAL REGULATOR"/>
    <property type="match status" value="1"/>
</dbReference>
<feature type="DNA-binding region" description="H-T-H motif" evidence="4">
    <location>
        <begin position="101"/>
        <end position="120"/>
    </location>
</feature>
<dbReference type="SUPFAM" id="SSF46785">
    <property type="entry name" value="Winged helix' DNA-binding domain"/>
    <property type="match status" value="1"/>
</dbReference>
<evidence type="ECO:0000256" key="2">
    <source>
        <dbReference type="ARBA" id="ARBA00023125"/>
    </source>
</evidence>
<evidence type="ECO:0000259" key="6">
    <source>
        <dbReference type="PROSITE" id="PS50977"/>
    </source>
</evidence>
<dbReference type="Proteomes" id="UP000017746">
    <property type="component" value="Chromosome"/>
</dbReference>
<evidence type="ECO:0000256" key="3">
    <source>
        <dbReference type="ARBA" id="ARBA00023163"/>
    </source>
</evidence>
<evidence type="ECO:0000313" key="8">
    <source>
        <dbReference type="Proteomes" id="UP000017746"/>
    </source>
</evidence>
<dbReference type="GO" id="GO:0045892">
    <property type="term" value="P:negative regulation of DNA-templated transcription"/>
    <property type="evidence" value="ECO:0007669"/>
    <property type="project" value="InterPro"/>
</dbReference>
<dbReference type="CDD" id="cd07377">
    <property type="entry name" value="WHTH_GntR"/>
    <property type="match status" value="1"/>
</dbReference>
<keyword evidence="8" id="KW-1185">Reference proteome</keyword>
<keyword evidence="3" id="KW-0804">Transcription</keyword>
<dbReference type="InterPro" id="IPR000524">
    <property type="entry name" value="Tscrpt_reg_HTH_GntR"/>
</dbReference>
<dbReference type="Pfam" id="PF00392">
    <property type="entry name" value="GntR"/>
    <property type="match status" value="1"/>
</dbReference>
<dbReference type="InterPro" id="IPR001647">
    <property type="entry name" value="HTH_TetR"/>
</dbReference>
<feature type="domain" description="HTH tetR-type" evidence="6">
    <location>
        <begin position="78"/>
        <end position="138"/>
    </location>
</feature>
<dbReference type="SUPFAM" id="SSF48498">
    <property type="entry name" value="Tetracyclin repressor-like, C-terminal domain"/>
    <property type="match status" value="1"/>
</dbReference>
<name>U5W3J7_9ACTN</name>
<dbReference type="GO" id="GO:0003677">
    <property type="term" value="F:DNA binding"/>
    <property type="evidence" value="ECO:0007669"/>
    <property type="project" value="UniProtKB-UniRule"/>
</dbReference>
<keyword evidence="1" id="KW-0805">Transcription regulation</keyword>
<evidence type="ECO:0000256" key="1">
    <source>
        <dbReference type="ARBA" id="ARBA00023015"/>
    </source>
</evidence>
<dbReference type="eggNOG" id="COG1725">
    <property type="taxonomic scope" value="Bacteria"/>
</dbReference>
<dbReference type="Gene3D" id="1.10.10.60">
    <property type="entry name" value="Homeodomain-like"/>
    <property type="match status" value="1"/>
</dbReference>
<dbReference type="PROSITE" id="PS50949">
    <property type="entry name" value="HTH_GNTR"/>
    <property type="match status" value="1"/>
</dbReference>
<dbReference type="STRING" id="1246995.AFR_26600"/>
<dbReference type="AlphaFoldDB" id="U5W3J7"/>
<dbReference type="PROSITE" id="PS50977">
    <property type="entry name" value="HTH_TETR_2"/>
    <property type="match status" value="1"/>
</dbReference>
<gene>
    <name evidence="7" type="ORF">AFR_26600</name>
</gene>
<accession>U5W3J7</accession>
<dbReference type="SMART" id="SM00345">
    <property type="entry name" value="HTH_GNTR"/>
    <property type="match status" value="1"/>
</dbReference>
<proteinExistence type="predicted"/>
<feature type="domain" description="HTH gntR-type" evidence="5">
    <location>
        <begin position="3"/>
        <end position="71"/>
    </location>
</feature>
<dbReference type="EMBL" id="CP006272">
    <property type="protein sequence ID" value="AGZ43582.1"/>
    <property type="molecule type" value="Genomic_DNA"/>
</dbReference>
<dbReference type="GO" id="GO:0003700">
    <property type="term" value="F:DNA-binding transcription factor activity"/>
    <property type="evidence" value="ECO:0007669"/>
    <property type="project" value="InterPro"/>
</dbReference>
<dbReference type="eggNOG" id="COG1309">
    <property type="taxonomic scope" value="Bacteria"/>
</dbReference>
<dbReference type="OrthoDB" id="4540879at2"/>
<dbReference type="HOGENOM" id="CLU_069543_0_0_11"/>
<dbReference type="SUPFAM" id="SSF46689">
    <property type="entry name" value="Homeodomain-like"/>
    <property type="match status" value="1"/>
</dbReference>
<dbReference type="PATRIC" id="fig|1246995.3.peg.5391"/>
<dbReference type="Pfam" id="PF02909">
    <property type="entry name" value="TetR_C_1"/>
    <property type="match status" value="1"/>
</dbReference>
<organism evidence="7 8">
    <name type="scientific">Actinoplanes friuliensis DSM 7358</name>
    <dbReference type="NCBI Taxonomy" id="1246995"/>
    <lineage>
        <taxon>Bacteria</taxon>
        <taxon>Bacillati</taxon>
        <taxon>Actinomycetota</taxon>
        <taxon>Actinomycetes</taxon>
        <taxon>Micromonosporales</taxon>
        <taxon>Micromonosporaceae</taxon>
        <taxon>Actinoplanes</taxon>
    </lineage>
</organism>
<dbReference type="Gene3D" id="1.10.357.10">
    <property type="entry name" value="Tetracycline Repressor, domain 2"/>
    <property type="match status" value="1"/>
</dbReference>
<dbReference type="InterPro" id="IPR036271">
    <property type="entry name" value="Tet_transcr_reg_TetR-rel_C_sf"/>
</dbReference>
<dbReference type="Gene3D" id="1.10.10.10">
    <property type="entry name" value="Winged helix-like DNA-binding domain superfamily/Winged helix DNA-binding domain"/>
    <property type="match status" value="1"/>
</dbReference>
<sequence length="296" mass="32705">MGVPPYRRIAAEIAGRITTGELAPGDRIASTRQLTERYGIAMATATKVLSTLREQGLVRAVPGVGTVVTTQAVTPDAAPDRERVVRAAVTIADAEGLAGLTMRRLAAEVELPTMSLYRFVADKEELLLLMMDGVFGRYPLPDLDPDHDGWRACVEAIARLQWTMYRRHPWLAQAVSFTRPLLAPRAMAHTEWTMRALDGHGLDTNTQFRAAVMVANHVRGTAINLENEALAEQETGMTGEQWLQGQRERFEAVLATGRLPMMARYLAADDREFDLGTLVEFGLQRLLDGLAPLLDR</sequence>
<dbReference type="InterPro" id="IPR009057">
    <property type="entry name" value="Homeodomain-like_sf"/>
</dbReference>
<dbReference type="InterPro" id="IPR036388">
    <property type="entry name" value="WH-like_DNA-bd_sf"/>
</dbReference>
<evidence type="ECO:0000313" key="7">
    <source>
        <dbReference type="EMBL" id="AGZ43582.1"/>
    </source>
</evidence>